<dbReference type="InterPro" id="IPR029069">
    <property type="entry name" value="HotDog_dom_sf"/>
</dbReference>
<keyword evidence="2" id="KW-0378">Hydrolase</keyword>
<dbReference type="OrthoDB" id="9813282at2"/>
<organism evidence="4 5">
    <name type="scientific">Mycolicibacterium rutilum</name>
    <name type="common">Mycobacterium rutilum</name>
    <dbReference type="NCBI Taxonomy" id="370526"/>
    <lineage>
        <taxon>Bacteria</taxon>
        <taxon>Bacillati</taxon>
        <taxon>Actinomycetota</taxon>
        <taxon>Actinomycetes</taxon>
        <taxon>Mycobacteriales</taxon>
        <taxon>Mycobacteriaceae</taxon>
        <taxon>Mycolicibacterium</taxon>
    </lineage>
</organism>
<dbReference type="InterPro" id="IPR003736">
    <property type="entry name" value="PAAI_dom"/>
</dbReference>
<dbReference type="Proteomes" id="UP000182915">
    <property type="component" value="Chromosome I"/>
</dbReference>
<sequence>MTLEMTTPTDREDWGPQRSRVVTWHSPGPATAKGLSMAGIDYLRAMATGELPPAPIGGLMQFDIVDVEPGRVEFTCTTDESAYNPIGAIHGGLICTLLDSVTGCAVHSTLPQGKGYTSVEIKVNYLKAVRLDSGPLTATGTVVKSGSRIGFAEGVVTDASGAVVATASSTLLIFDL</sequence>
<reference evidence="5" key="1">
    <citation type="submission" date="2016-10" db="EMBL/GenBank/DDBJ databases">
        <authorList>
            <person name="Varghese N."/>
            <person name="Submissions S."/>
        </authorList>
    </citation>
    <scope>NUCLEOTIDE SEQUENCE [LARGE SCALE GENOMIC DNA]</scope>
    <source>
        <strain evidence="5">DSM 45405</strain>
    </source>
</reference>
<evidence type="ECO:0000313" key="5">
    <source>
        <dbReference type="Proteomes" id="UP000182915"/>
    </source>
</evidence>
<name>A0A1H6KIY5_MYCRU</name>
<dbReference type="RefSeq" id="WP_083408161.1">
    <property type="nucleotide sequence ID" value="NZ_LT629971.1"/>
</dbReference>
<accession>A0A1H6KIY5</accession>
<evidence type="ECO:0000259" key="3">
    <source>
        <dbReference type="Pfam" id="PF03061"/>
    </source>
</evidence>
<dbReference type="PANTHER" id="PTHR21660">
    <property type="entry name" value="THIOESTERASE SUPERFAMILY MEMBER-RELATED"/>
    <property type="match status" value="1"/>
</dbReference>
<keyword evidence="5" id="KW-1185">Reference proteome</keyword>
<dbReference type="NCBIfam" id="TIGR00369">
    <property type="entry name" value="unchar_dom_1"/>
    <property type="match status" value="1"/>
</dbReference>
<dbReference type="InterPro" id="IPR006683">
    <property type="entry name" value="Thioestr_dom"/>
</dbReference>
<dbReference type="AlphaFoldDB" id="A0A1H6KIY5"/>
<dbReference type="InterPro" id="IPR039298">
    <property type="entry name" value="ACOT13"/>
</dbReference>
<dbReference type="STRING" id="370526.SAMN04489835_3420"/>
<dbReference type="EMBL" id="LT629971">
    <property type="protein sequence ID" value="SEH73285.1"/>
    <property type="molecule type" value="Genomic_DNA"/>
</dbReference>
<dbReference type="SUPFAM" id="SSF54637">
    <property type="entry name" value="Thioesterase/thiol ester dehydrase-isomerase"/>
    <property type="match status" value="1"/>
</dbReference>
<evidence type="ECO:0000256" key="2">
    <source>
        <dbReference type="ARBA" id="ARBA00022801"/>
    </source>
</evidence>
<dbReference type="GO" id="GO:0047617">
    <property type="term" value="F:fatty acyl-CoA hydrolase activity"/>
    <property type="evidence" value="ECO:0007669"/>
    <property type="project" value="InterPro"/>
</dbReference>
<dbReference type="PANTHER" id="PTHR21660:SF1">
    <property type="entry name" value="ACYL-COENZYME A THIOESTERASE 13"/>
    <property type="match status" value="1"/>
</dbReference>
<evidence type="ECO:0000256" key="1">
    <source>
        <dbReference type="ARBA" id="ARBA00008324"/>
    </source>
</evidence>
<protein>
    <submittedName>
        <fullName evidence="4">Uncharacterized domain 1-containing protein</fullName>
    </submittedName>
</protein>
<evidence type="ECO:0000313" key="4">
    <source>
        <dbReference type="EMBL" id="SEH73285.1"/>
    </source>
</evidence>
<dbReference type="CDD" id="cd03443">
    <property type="entry name" value="PaaI_thioesterase"/>
    <property type="match status" value="1"/>
</dbReference>
<gene>
    <name evidence="4" type="ORF">SAMN04489835_3420</name>
</gene>
<dbReference type="Gene3D" id="3.10.129.10">
    <property type="entry name" value="Hotdog Thioesterase"/>
    <property type="match status" value="1"/>
</dbReference>
<proteinExistence type="inferred from homology"/>
<comment type="similarity">
    <text evidence="1">Belongs to the thioesterase PaaI family.</text>
</comment>
<feature type="domain" description="Thioesterase" evidence="3">
    <location>
        <begin position="87"/>
        <end position="164"/>
    </location>
</feature>
<dbReference type="Pfam" id="PF03061">
    <property type="entry name" value="4HBT"/>
    <property type="match status" value="1"/>
</dbReference>